<accession>A0A0K6I1Z1</accession>
<keyword evidence="5 6" id="KW-0472">Membrane</keyword>
<feature type="binding site" evidence="6">
    <location>
        <position position="352"/>
    </location>
    <ligand>
        <name>Zn(2+)</name>
        <dbReference type="ChEBI" id="CHEBI:29105"/>
    </ligand>
</feature>
<dbReference type="AlphaFoldDB" id="A0A0K6I1Z1"/>
<dbReference type="EMBL" id="CYHE01000007">
    <property type="protein sequence ID" value="CUA97164.1"/>
    <property type="molecule type" value="Genomic_DNA"/>
</dbReference>
<dbReference type="Proteomes" id="UP000183900">
    <property type="component" value="Unassembled WGS sequence"/>
</dbReference>
<dbReference type="InterPro" id="IPR018752">
    <property type="entry name" value="DabA"/>
</dbReference>
<comment type="similarity">
    <text evidence="6">Belongs to the inorganic carbon transporter (TC 9.A.2) DabA family.</text>
</comment>
<dbReference type="Pfam" id="PF10070">
    <property type="entry name" value="DabA"/>
    <property type="match status" value="1"/>
</dbReference>
<keyword evidence="4 6" id="KW-0862">Zinc</keyword>
<comment type="cofactor">
    <cofactor evidence="6">
        <name>Zn(2+)</name>
        <dbReference type="ChEBI" id="CHEBI:29105"/>
    </cofactor>
</comment>
<keyword evidence="2 6" id="KW-1003">Cell membrane</keyword>
<evidence type="ECO:0000256" key="5">
    <source>
        <dbReference type="ARBA" id="ARBA00023136"/>
    </source>
</evidence>
<dbReference type="GO" id="GO:0005886">
    <property type="term" value="C:plasma membrane"/>
    <property type="evidence" value="ECO:0007669"/>
    <property type="project" value="UniProtKB-SubCell"/>
</dbReference>
<evidence type="ECO:0000256" key="1">
    <source>
        <dbReference type="ARBA" id="ARBA00022448"/>
    </source>
</evidence>
<evidence type="ECO:0000313" key="8">
    <source>
        <dbReference type="Proteomes" id="UP000183900"/>
    </source>
</evidence>
<evidence type="ECO:0000256" key="3">
    <source>
        <dbReference type="ARBA" id="ARBA00022723"/>
    </source>
</evidence>
<feature type="binding site" evidence="6">
    <location>
        <position position="527"/>
    </location>
    <ligand>
        <name>Zn(2+)</name>
        <dbReference type="ChEBI" id="CHEBI:29105"/>
    </ligand>
</feature>
<sequence length="811" mass="85549">MTLHMHPAEAASLGDTLPALPLATVMEAALAAQRQIPPAFPLAATVAVNPFLGQTGMTLARTAAKLARLAGVRITPPRCVFAAKLAEGDLTREDIAQALAASPEPLALDAGAVIARLNAEPSAPQALPTVAALATELGDWDFEALVTDRMGAFCAALFDEGQALWPLAKSRSVYAGWQMNGSHDLTPEIMGLTGFGAFVAAAPDTAQGALLRAVTTLGLTVEALESYFHQLLLGLGGWAQAARYRLWEAELSGGTDATLLDLLAIRLVWEEALFLHLAGQGTKGEAALLKWRQTAAAHAQPAVPTEDMIIDAVLQEASERAAQRKLSDKLAARKTSLAACAVQRPAVQAAFCIDVRSEVFRRALESLDPAIRTLGFAGFFGIGTSHRGFASSRAEKRLPVLLQPARFSCSTPVGQEDADRNSRIAARAKRAFGRFRQAAVSSFAFVEAAGPLYAAKLVKDALLPAKAAADATPAPRFDPPLAPDQAAATAATVLRAMSLTQGFARIVLLTGHGSDVRNNLHSSALQCGACGGHSGEVNARLLVSLLNDPAVRAGLTAEGIAVPEDTLFLAGLHDTASDGVTLYEGDVDTSTHLHDLAQLKDWLASAGALARAERAEKLPGAERQQAMGARARDWSQTRPEWGLAGCAAFIAAPRQHSAGADLGGRVFLHDYVAAKDEGFRVLELILTAPVVVASWISLQYYGSAVVPQLFGAGNKLLHNAAGGMGVVEGNGGLLRTGLTWQSVHDGEKLMHEPLRLTVMVEAPEHAVLDILSRHPGVRALFDQRWLHLLLLDGEGKPVSRYTGGLSFSPLG</sequence>
<dbReference type="PANTHER" id="PTHR38344:SF1">
    <property type="entry name" value="INORGANIC CARBON TRANSPORTER SUBUNIT DABA-RELATED"/>
    <property type="match status" value="1"/>
</dbReference>
<keyword evidence="8" id="KW-1185">Reference proteome</keyword>
<keyword evidence="1 6" id="KW-0813">Transport</keyword>
<keyword evidence="3 6" id="KW-0479">Metal-binding</keyword>
<comment type="function">
    <text evidence="6">Part of an energy-coupled inorganic carbon pump.</text>
</comment>
<evidence type="ECO:0000313" key="7">
    <source>
        <dbReference type="EMBL" id="CUA97164.1"/>
    </source>
</evidence>
<evidence type="ECO:0000256" key="2">
    <source>
        <dbReference type="ARBA" id="ARBA00022475"/>
    </source>
</evidence>
<dbReference type="RefSeq" id="WP_082440099.1">
    <property type="nucleotide sequence ID" value="NZ_CYHE01000007.1"/>
</dbReference>
<evidence type="ECO:0000256" key="6">
    <source>
        <dbReference type="HAMAP-Rule" id="MF_01871"/>
    </source>
</evidence>
<feature type="binding site" evidence="6">
    <location>
        <position position="354"/>
    </location>
    <ligand>
        <name>Zn(2+)</name>
        <dbReference type="ChEBI" id="CHEBI:29105"/>
    </ligand>
</feature>
<dbReference type="HAMAP" id="MF_01871">
    <property type="entry name" value="DabA"/>
    <property type="match status" value="1"/>
</dbReference>
<feature type="binding site" evidence="6">
    <location>
        <position position="512"/>
    </location>
    <ligand>
        <name>Zn(2+)</name>
        <dbReference type="ChEBI" id="CHEBI:29105"/>
    </ligand>
</feature>
<comment type="subcellular location">
    <subcellularLocation>
        <location evidence="6">Cell membrane</location>
        <topology evidence="6">Peripheral membrane protein</topology>
    </subcellularLocation>
</comment>
<reference evidence="8" key="1">
    <citation type="submission" date="2015-08" db="EMBL/GenBank/DDBJ databases">
        <authorList>
            <person name="Varghese N."/>
        </authorList>
    </citation>
    <scope>NUCLEOTIDE SEQUENCE [LARGE SCALE GENOMIC DNA]</scope>
    <source>
        <strain evidence="8">DSM 23407</strain>
    </source>
</reference>
<organism evidence="7 8">
    <name type="scientific">Pannonibacter indicus</name>
    <dbReference type="NCBI Taxonomy" id="466044"/>
    <lineage>
        <taxon>Bacteria</taxon>
        <taxon>Pseudomonadati</taxon>
        <taxon>Pseudomonadota</taxon>
        <taxon>Alphaproteobacteria</taxon>
        <taxon>Hyphomicrobiales</taxon>
        <taxon>Stappiaceae</taxon>
        <taxon>Pannonibacter</taxon>
    </lineage>
</organism>
<name>A0A0K6I1Z1_9HYPH</name>
<dbReference type="PANTHER" id="PTHR38344">
    <property type="entry name" value="UPF0753 PROTEIN AQ_863"/>
    <property type="match status" value="1"/>
</dbReference>
<protein>
    <recommendedName>
        <fullName evidence="6">Probable inorganic carbon transporter subunit DabA</fullName>
    </recommendedName>
</protein>
<gene>
    <name evidence="6" type="primary">dabA</name>
    <name evidence="7" type="ORF">Ga0061067_10737</name>
</gene>
<proteinExistence type="inferred from homology"/>
<evidence type="ECO:0000256" key="4">
    <source>
        <dbReference type="ARBA" id="ARBA00022833"/>
    </source>
</evidence>
<dbReference type="GO" id="GO:0008270">
    <property type="term" value="F:zinc ion binding"/>
    <property type="evidence" value="ECO:0007669"/>
    <property type="project" value="UniProtKB-UniRule"/>
</dbReference>
<comment type="subunit">
    <text evidence="6">Forms a complex with DabB.</text>
</comment>